<keyword evidence="6" id="KW-0808">Transferase</keyword>
<evidence type="ECO:0000313" key="7">
    <source>
        <dbReference type="Proteomes" id="UP000039865"/>
    </source>
</evidence>
<keyword evidence="7" id="KW-1185">Reference proteome</keyword>
<dbReference type="CDD" id="cd17546">
    <property type="entry name" value="REC_hyHK_CKI1_RcsC-like"/>
    <property type="match status" value="1"/>
</dbReference>
<sequence length="871" mass="102136">MNKYFTENEYIEQRCTAYINHFNVHFKLIFLLTATLLCFECYCGKKAENQLLVGSITFGFLYAWNQFVKRQPIKASEFESFVWQPSSIVQVFMVTREINENIGIFHPALISQSTFTIIGLINSPQDWFPKTISFFFSLAIQSFLYLYFYGQNGVNVPLLEVPIYILFTSLIMGVVLRRSEIFHREELNRKKAEVYQRDKFVNVLQLIQDGVLIIKSDQDDTSIVFQNESFLNKIKDYNQKLLAIQDPKRSASLNKINSQDKQIAQNHMIDHFVDKFQELDDKILSHIKYNRLDQIFKGLIFRHEFTSNENVRYTFSQFLEIIRTNKDDKELKEYYFKVEPINISLHINVNNLIQESQILIVFKEVSTYKKLQKTKHREKFTNIFINSTAHNIFTPINGLIGILQLIQQECQRFPTAGKYILLMRTCIFNLYYTTQNILEHSKIRLKQFTPDLKPEYLKSIINDLVNLFHQDALQKQIKIQLDLQIDDGYYMIDQQRLCLVLFNLISNSIKFTDFGNIIVTCQILSKFELFNKFQRLFTENQQLFSHLKNARFNQEILMSEDEAFYYISIEDSGQGMQNYNQEELFNLFQKLKISSDNINQQGLGLGLSVSSQICLALGGKLQLEQTKRGLGSRFSFYLPLKEQQQITESEQLEILMSNDDEFQNEFEITDTNRSQGSAVTKRDYIQVLNETASKNLNFNVILSPRLLSDRIVETGQINYDTERISEEQKRNNPTYPQILIVDDTVFNVEILSIILKDMFKLESDKAFCGNQAIKMIQERAELQDMDNRVQMYKFILMDINMPGMDGVQATKTIREQFSYYFQDNLQKIYAYTAIPENQLGNLQQCGFNGYLPKPLSYLLLEEVLRDIQILK</sequence>
<dbReference type="SMART" id="SM00448">
    <property type="entry name" value="REC"/>
    <property type="match status" value="1"/>
</dbReference>
<dbReference type="PANTHER" id="PTHR43719">
    <property type="entry name" value="TWO-COMPONENT HISTIDINE KINASE"/>
    <property type="match status" value="1"/>
</dbReference>
<keyword evidence="3" id="KW-0472">Membrane</keyword>
<dbReference type="InterPro" id="IPR003594">
    <property type="entry name" value="HATPase_dom"/>
</dbReference>
<dbReference type="InterPro" id="IPR011006">
    <property type="entry name" value="CheY-like_superfamily"/>
</dbReference>
<name>A0A077ZPZ3_STYLE</name>
<dbReference type="InParanoid" id="A0A077ZPZ3"/>
<gene>
    <name evidence="6" type="primary">Contig11747.g12562</name>
    <name evidence="6" type="ORF">STYLEM_924</name>
</gene>
<keyword evidence="3" id="KW-1133">Transmembrane helix</keyword>
<feature type="transmembrane region" description="Helical" evidence="3">
    <location>
        <begin position="102"/>
        <end position="121"/>
    </location>
</feature>
<dbReference type="PROSITE" id="PS50109">
    <property type="entry name" value="HIS_KIN"/>
    <property type="match status" value="1"/>
</dbReference>
<dbReference type="SMART" id="SM00387">
    <property type="entry name" value="HATPase_c"/>
    <property type="match status" value="1"/>
</dbReference>
<feature type="transmembrane region" description="Helical" evidence="3">
    <location>
        <begin position="156"/>
        <end position="176"/>
    </location>
</feature>
<dbReference type="InterPro" id="IPR005467">
    <property type="entry name" value="His_kinase_dom"/>
</dbReference>
<accession>A0A077ZPZ3</accession>
<dbReference type="AlphaFoldDB" id="A0A077ZPZ3"/>
<keyword evidence="6" id="KW-0418">Kinase</keyword>
<dbReference type="InterPro" id="IPR036097">
    <property type="entry name" value="HisK_dim/P_sf"/>
</dbReference>
<dbReference type="Pfam" id="PF02518">
    <property type="entry name" value="HATPase_c"/>
    <property type="match status" value="1"/>
</dbReference>
<keyword evidence="3" id="KW-0812">Transmembrane</keyword>
<feature type="modified residue" description="4-aspartylphosphate" evidence="2">
    <location>
        <position position="798"/>
    </location>
</feature>
<evidence type="ECO:0000256" key="2">
    <source>
        <dbReference type="PROSITE-ProRule" id="PRU00169"/>
    </source>
</evidence>
<dbReference type="InterPro" id="IPR050956">
    <property type="entry name" value="2C_system_His_kinase"/>
</dbReference>
<feature type="transmembrane region" description="Helical" evidence="3">
    <location>
        <begin position="133"/>
        <end position="150"/>
    </location>
</feature>
<organism evidence="6 7">
    <name type="scientific">Stylonychia lemnae</name>
    <name type="common">Ciliate</name>
    <dbReference type="NCBI Taxonomy" id="5949"/>
    <lineage>
        <taxon>Eukaryota</taxon>
        <taxon>Sar</taxon>
        <taxon>Alveolata</taxon>
        <taxon>Ciliophora</taxon>
        <taxon>Intramacronucleata</taxon>
        <taxon>Spirotrichea</taxon>
        <taxon>Stichotrichia</taxon>
        <taxon>Sporadotrichida</taxon>
        <taxon>Oxytrichidae</taxon>
        <taxon>Stylonychinae</taxon>
        <taxon>Stylonychia</taxon>
    </lineage>
</organism>
<evidence type="ECO:0000256" key="3">
    <source>
        <dbReference type="SAM" id="Phobius"/>
    </source>
</evidence>
<dbReference type="PRINTS" id="PR00344">
    <property type="entry name" value="BCTRLSENSOR"/>
</dbReference>
<dbReference type="PROSITE" id="PS50110">
    <property type="entry name" value="RESPONSE_REGULATORY"/>
    <property type="match status" value="1"/>
</dbReference>
<keyword evidence="1 2" id="KW-0597">Phosphoprotein</keyword>
<reference evidence="6 7" key="1">
    <citation type="submission" date="2014-06" db="EMBL/GenBank/DDBJ databases">
        <authorList>
            <person name="Swart Estienne"/>
        </authorList>
    </citation>
    <scope>NUCLEOTIDE SEQUENCE [LARGE SCALE GENOMIC DNA]</scope>
    <source>
        <strain evidence="6 7">130c</strain>
    </source>
</reference>
<dbReference type="InterPro" id="IPR004358">
    <property type="entry name" value="Sig_transdc_His_kin-like_C"/>
</dbReference>
<dbReference type="OMA" id="INEAYNG"/>
<evidence type="ECO:0000259" key="5">
    <source>
        <dbReference type="PROSITE" id="PS50110"/>
    </source>
</evidence>
<dbReference type="SUPFAM" id="SSF55874">
    <property type="entry name" value="ATPase domain of HSP90 chaperone/DNA topoisomerase II/histidine kinase"/>
    <property type="match status" value="1"/>
</dbReference>
<dbReference type="InterPro" id="IPR036890">
    <property type="entry name" value="HATPase_C_sf"/>
</dbReference>
<dbReference type="SUPFAM" id="SSF52172">
    <property type="entry name" value="CheY-like"/>
    <property type="match status" value="1"/>
</dbReference>
<dbReference type="SUPFAM" id="SSF47384">
    <property type="entry name" value="Homodimeric domain of signal transducing histidine kinase"/>
    <property type="match status" value="1"/>
</dbReference>
<evidence type="ECO:0000313" key="6">
    <source>
        <dbReference type="EMBL" id="CDW71973.1"/>
    </source>
</evidence>
<dbReference type="InterPro" id="IPR001789">
    <property type="entry name" value="Sig_transdc_resp-reg_receiver"/>
</dbReference>
<dbReference type="EMBL" id="CCKQ01000873">
    <property type="protein sequence ID" value="CDW71973.1"/>
    <property type="molecule type" value="Genomic_DNA"/>
</dbReference>
<evidence type="ECO:0000259" key="4">
    <source>
        <dbReference type="PROSITE" id="PS50109"/>
    </source>
</evidence>
<dbReference type="Gene3D" id="1.10.287.130">
    <property type="match status" value="1"/>
</dbReference>
<protein>
    <submittedName>
        <fullName evidence="6">Multi-sensor hybrid histidine kinase</fullName>
    </submittedName>
</protein>
<dbReference type="Proteomes" id="UP000039865">
    <property type="component" value="Unassembled WGS sequence"/>
</dbReference>
<dbReference type="Gene3D" id="3.30.565.10">
    <property type="entry name" value="Histidine kinase-like ATPase, C-terminal domain"/>
    <property type="match status" value="1"/>
</dbReference>
<dbReference type="OrthoDB" id="297641at2759"/>
<dbReference type="Gene3D" id="3.40.50.2300">
    <property type="match status" value="1"/>
</dbReference>
<feature type="domain" description="Histidine kinase" evidence="4">
    <location>
        <begin position="387"/>
        <end position="642"/>
    </location>
</feature>
<feature type="domain" description="Response regulatory" evidence="5">
    <location>
        <begin position="737"/>
        <end position="868"/>
    </location>
</feature>
<dbReference type="PANTHER" id="PTHR43719:SF28">
    <property type="entry name" value="PEROXIDE STRESS-ACTIVATED HISTIDINE KINASE MAK1-RELATED"/>
    <property type="match status" value="1"/>
</dbReference>
<proteinExistence type="predicted"/>
<dbReference type="Pfam" id="PF00072">
    <property type="entry name" value="Response_reg"/>
    <property type="match status" value="1"/>
</dbReference>
<evidence type="ECO:0000256" key="1">
    <source>
        <dbReference type="ARBA" id="ARBA00022553"/>
    </source>
</evidence>
<dbReference type="GO" id="GO:0000155">
    <property type="term" value="F:phosphorelay sensor kinase activity"/>
    <property type="evidence" value="ECO:0007669"/>
    <property type="project" value="InterPro"/>
</dbReference>